<evidence type="ECO:0000256" key="8">
    <source>
        <dbReference type="SAM" id="Phobius"/>
    </source>
</evidence>
<feature type="transmembrane region" description="Helical" evidence="8">
    <location>
        <begin position="130"/>
        <end position="146"/>
    </location>
</feature>
<dbReference type="InterPro" id="IPR050297">
    <property type="entry name" value="LipidA_mod_glycosyltrf_83"/>
</dbReference>
<keyword evidence="3" id="KW-0328">Glycosyltransferase</keyword>
<keyword evidence="6 8" id="KW-1133">Transmembrane helix</keyword>
<name>A0A445MS22_9BACT</name>
<proteinExistence type="predicted"/>
<gene>
    <name evidence="10" type="ORF">PITCH_A1260071</name>
</gene>
<evidence type="ECO:0000256" key="4">
    <source>
        <dbReference type="ARBA" id="ARBA00022679"/>
    </source>
</evidence>
<dbReference type="GO" id="GO:0009103">
    <property type="term" value="P:lipopolysaccharide biosynthetic process"/>
    <property type="evidence" value="ECO:0007669"/>
    <property type="project" value="UniProtKB-ARBA"/>
</dbReference>
<keyword evidence="4 10" id="KW-0808">Transferase</keyword>
<evidence type="ECO:0000259" key="9">
    <source>
        <dbReference type="Pfam" id="PF13231"/>
    </source>
</evidence>
<feature type="transmembrane region" description="Helical" evidence="8">
    <location>
        <begin position="272"/>
        <end position="292"/>
    </location>
</feature>
<feature type="transmembrane region" description="Helical" evidence="8">
    <location>
        <begin position="366"/>
        <end position="384"/>
    </location>
</feature>
<evidence type="ECO:0000313" key="10">
    <source>
        <dbReference type="EMBL" id="SPD72248.1"/>
    </source>
</evidence>
<feature type="transmembrane region" description="Helical" evidence="8">
    <location>
        <begin position="152"/>
        <end position="171"/>
    </location>
</feature>
<reference evidence="10" key="1">
    <citation type="submission" date="2018-01" db="EMBL/GenBank/DDBJ databases">
        <authorList>
            <person name="Regsiter A."/>
            <person name="William W."/>
        </authorList>
    </citation>
    <scope>NUCLEOTIDE SEQUENCE</scope>
    <source>
        <strain evidence="10">TRIP AH-1</strain>
    </source>
</reference>
<feature type="transmembrane region" description="Helical" evidence="8">
    <location>
        <begin position="178"/>
        <end position="203"/>
    </location>
</feature>
<dbReference type="EMBL" id="OJIN01000031">
    <property type="protein sequence ID" value="SPD72248.1"/>
    <property type="molecule type" value="Genomic_DNA"/>
</dbReference>
<dbReference type="Pfam" id="PF13231">
    <property type="entry name" value="PMT_2"/>
    <property type="match status" value="1"/>
</dbReference>
<keyword evidence="5 8" id="KW-0812">Transmembrane</keyword>
<keyword evidence="7 8" id="KW-0472">Membrane</keyword>
<keyword evidence="2" id="KW-1003">Cell membrane</keyword>
<evidence type="ECO:0000256" key="3">
    <source>
        <dbReference type="ARBA" id="ARBA00022676"/>
    </source>
</evidence>
<feature type="transmembrane region" description="Helical" evidence="8">
    <location>
        <begin position="307"/>
        <end position="324"/>
    </location>
</feature>
<evidence type="ECO:0000256" key="1">
    <source>
        <dbReference type="ARBA" id="ARBA00004651"/>
    </source>
</evidence>
<accession>A0A445MS22</accession>
<dbReference type="AlphaFoldDB" id="A0A445MS22"/>
<feature type="transmembrane region" description="Helical" evidence="8">
    <location>
        <begin position="223"/>
        <end position="242"/>
    </location>
</feature>
<evidence type="ECO:0000256" key="6">
    <source>
        <dbReference type="ARBA" id="ARBA00022989"/>
    </source>
</evidence>
<sequence length="507" mass="58406">MKNSYNTSPGNNTLEEQKGLYRKLFWIAVAGSVLIYFWGIWQVPVLTHNEARRMIVVQEMLSNHNYLIPTINNEIYIEKPPLVYWLALPFAMLFKSTNEWVLRLPIALCAFGFTWLLFQRVNKHFGRWPGLFSALILITCMHFSNFSRLTEIPTLMTVCCASAVLFYFDYLQEPGKKGFLFLAYACLGLGFLTKGPVALIFFISPILVFGFVYKERNALKGLIFIRGWLIFALLAFPWYLYVLSALDKGQLGGVIQKDIVHKVGGSADSGPFYLYVLVLLGSFAPWSLVLAYKTKANIKTAFATPNYAYFGYAFIVPVVIMSFFSAREANYIVPILPHAAIFLGIWVTAFFEGLYRSWKDRLDLRLSLAIAALVMVHVLYYSVIMPRIFRYKFEAFDPVISMIRKQPEDIAVYGYKNLFYQLVYYHGKPIPRIGDKEVEEMVMKKKAFILIAENKHWDHLKALDSSILLEYKPFINKKRAVRVYCIPNKSNLTDNISESRPEAENFK</sequence>
<dbReference type="PANTHER" id="PTHR33908:SF3">
    <property type="entry name" value="UNDECAPRENYL PHOSPHATE-ALPHA-4-AMINO-4-DEOXY-L-ARABINOSE ARABINOSYL TRANSFERASE"/>
    <property type="match status" value="1"/>
</dbReference>
<feature type="domain" description="Glycosyltransferase RgtA/B/C/D-like" evidence="9">
    <location>
        <begin position="79"/>
        <end position="239"/>
    </location>
</feature>
<protein>
    <submittedName>
        <fullName evidence="10">Putative Glycosyltransferase</fullName>
    </submittedName>
</protein>
<dbReference type="GO" id="GO:0016763">
    <property type="term" value="F:pentosyltransferase activity"/>
    <property type="evidence" value="ECO:0007669"/>
    <property type="project" value="TreeGrafter"/>
</dbReference>
<feature type="transmembrane region" description="Helical" evidence="8">
    <location>
        <begin position="100"/>
        <end position="118"/>
    </location>
</feature>
<dbReference type="InterPro" id="IPR038731">
    <property type="entry name" value="RgtA/B/C-like"/>
</dbReference>
<dbReference type="GO" id="GO:0005886">
    <property type="term" value="C:plasma membrane"/>
    <property type="evidence" value="ECO:0007669"/>
    <property type="project" value="UniProtKB-SubCell"/>
</dbReference>
<evidence type="ECO:0000256" key="5">
    <source>
        <dbReference type="ARBA" id="ARBA00022692"/>
    </source>
</evidence>
<evidence type="ECO:0000256" key="7">
    <source>
        <dbReference type="ARBA" id="ARBA00023136"/>
    </source>
</evidence>
<organism evidence="10">
    <name type="scientific">uncultured Desulfobacterium sp</name>
    <dbReference type="NCBI Taxonomy" id="201089"/>
    <lineage>
        <taxon>Bacteria</taxon>
        <taxon>Pseudomonadati</taxon>
        <taxon>Thermodesulfobacteriota</taxon>
        <taxon>Desulfobacteria</taxon>
        <taxon>Desulfobacterales</taxon>
        <taxon>Desulfobacteriaceae</taxon>
        <taxon>Desulfobacterium</taxon>
        <taxon>environmental samples</taxon>
    </lineage>
</organism>
<comment type="subcellular location">
    <subcellularLocation>
        <location evidence="1">Cell membrane</location>
        <topology evidence="1">Multi-pass membrane protein</topology>
    </subcellularLocation>
</comment>
<feature type="transmembrane region" description="Helical" evidence="8">
    <location>
        <begin position="24"/>
        <end position="41"/>
    </location>
</feature>
<feature type="transmembrane region" description="Helical" evidence="8">
    <location>
        <begin position="331"/>
        <end position="351"/>
    </location>
</feature>
<dbReference type="GO" id="GO:0010041">
    <property type="term" value="P:response to iron(III) ion"/>
    <property type="evidence" value="ECO:0007669"/>
    <property type="project" value="TreeGrafter"/>
</dbReference>
<evidence type="ECO:0000256" key="2">
    <source>
        <dbReference type="ARBA" id="ARBA00022475"/>
    </source>
</evidence>
<dbReference type="PANTHER" id="PTHR33908">
    <property type="entry name" value="MANNOSYLTRANSFERASE YKCB-RELATED"/>
    <property type="match status" value="1"/>
</dbReference>